<evidence type="ECO:0000313" key="2">
    <source>
        <dbReference type="Proteomes" id="UP000027222"/>
    </source>
</evidence>
<accession>A0A067S8S4</accession>
<proteinExistence type="predicted"/>
<dbReference type="OrthoDB" id="3094001at2759"/>
<evidence type="ECO:0000313" key="1">
    <source>
        <dbReference type="EMBL" id="KDR67231.1"/>
    </source>
</evidence>
<dbReference type="Proteomes" id="UP000027222">
    <property type="component" value="Unassembled WGS sequence"/>
</dbReference>
<sequence length="269" mass="29977">MSPNFGPLSAKRADLQCLTKYEAMGRVRNQIRQAIRCVAPPVPVFHLPHEPDHVETGPRLFVGTEGQLDAGRWFQVCKLCDPVIRHFITDRLDAQLLTGNSHLGGLFQLYHKIKAHPEEDNDRPIKGRRKLYQTITSPVPIRGAQSLPALKAQSDGSPTVKLKRRSSAWKALQVQAQKARNLNLLFSMDPKWKSLVPALTRASVTGSEGALLSQFWPYDRPYASLICSLSNTRRKAKKSLIITGIVLSTCQHAAGLNVEKTDLNCINEI</sequence>
<keyword evidence="2" id="KW-1185">Reference proteome</keyword>
<dbReference type="EMBL" id="KL142416">
    <property type="protein sequence ID" value="KDR67231.1"/>
    <property type="molecule type" value="Genomic_DNA"/>
</dbReference>
<reference evidence="2" key="1">
    <citation type="journal article" date="2014" name="Proc. Natl. Acad. Sci. U.S.A.">
        <title>Extensive sampling of basidiomycete genomes demonstrates inadequacy of the white-rot/brown-rot paradigm for wood decay fungi.</title>
        <authorList>
            <person name="Riley R."/>
            <person name="Salamov A.A."/>
            <person name="Brown D.W."/>
            <person name="Nagy L.G."/>
            <person name="Floudas D."/>
            <person name="Held B.W."/>
            <person name="Levasseur A."/>
            <person name="Lombard V."/>
            <person name="Morin E."/>
            <person name="Otillar R."/>
            <person name="Lindquist E.A."/>
            <person name="Sun H."/>
            <person name="LaButti K.M."/>
            <person name="Schmutz J."/>
            <person name="Jabbour D."/>
            <person name="Luo H."/>
            <person name="Baker S.E."/>
            <person name="Pisabarro A.G."/>
            <person name="Walton J.D."/>
            <person name="Blanchette R.A."/>
            <person name="Henrissat B."/>
            <person name="Martin F."/>
            <person name="Cullen D."/>
            <person name="Hibbett D.S."/>
            <person name="Grigoriev I.V."/>
        </authorList>
    </citation>
    <scope>NUCLEOTIDE SEQUENCE [LARGE SCALE GENOMIC DNA]</scope>
    <source>
        <strain evidence="2">CBS 339.88</strain>
    </source>
</reference>
<organism evidence="1 2">
    <name type="scientific">Galerina marginata (strain CBS 339.88)</name>
    <dbReference type="NCBI Taxonomy" id="685588"/>
    <lineage>
        <taxon>Eukaryota</taxon>
        <taxon>Fungi</taxon>
        <taxon>Dikarya</taxon>
        <taxon>Basidiomycota</taxon>
        <taxon>Agaricomycotina</taxon>
        <taxon>Agaricomycetes</taxon>
        <taxon>Agaricomycetidae</taxon>
        <taxon>Agaricales</taxon>
        <taxon>Agaricineae</taxon>
        <taxon>Strophariaceae</taxon>
        <taxon>Galerina</taxon>
    </lineage>
</organism>
<dbReference type="AlphaFoldDB" id="A0A067S8S4"/>
<name>A0A067S8S4_GALM3</name>
<protein>
    <submittedName>
        <fullName evidence="1">Uncharacterized protein</fullName>
    </submittedName>
</protein>
<dbReference type="HOGENOM" id="CLU_1034571_0_0_1"/>
<gene>
    <name evidence="1" type="ORF">GALMADRAFT_147239</name>
</gene>